<keyword evidence="3 18" id="KW-0808">Transferase</keyword>
<dbReference type="AlphaFoldDB" id="A0A7C4H0Z3"/>
<evidence type="ECO:0000256" key="14">
    <source>
        <dbReference type="ARBA" id="ARBA00073228"/>
    </source>
</evidence>
<evidence type="ECO:0000256" key="10">
    <source>
        <dbReference type="ARBA" id="ARBA00047491"/>
    </source>
</evidence>
<sequence length="157" mass="18145">MTFIVREAQREDLSKVIKINREVLPENYPPFYFELHLNQFGKAFLVAEENGEVLGYIMCRVEYDNLYTNPSKVGKRGHIISLAVVESARRRGIGTALMIEAMESMKKFYGAEEYYLEVRVSNEPAIRLYKKLGYSVIKVIPNYYLDGEDAYLMARPA</sequence>
<comment type="catalytic activity">
    <reaction evidence="10">
        <text>N-terminal L-seryl-[protein] + acetyl-CoA = N-terminal N(alpha)-acetyl-L-seryl-[protein] + CoA + H(+)</text>
        <dbReference type="Rhea" id="RHEA:50504"/>
        <dbReference type="Rhea" id="RHEA-COMP:12703"/>
        <dbReference type="Rhea" id="RHEA-COMP:12704"/>
        <dbReference type="ChEBI" id="CHEBI:15378"/>
        <dbReference type="ChEBI" id="CHEBI:57287"/>
        <dbReference type="ChEBI" id="CHEBI:57288"/>
        <dbReference type="ChEBI" id="CHEBI:64738"/>
        <dbReference type="ChEBI" id="CHEBI:83690"/>
        <dbReference type="EC" id="2.3.1.255"/>
    </reaction>
</comment>
<dbReference type="CDD" id="cd04301">
    <property type="entry name" value="NAT_SF"/>
    <property type="match status" value="1"/>
</dbReference>
<dbReference type="PANTHER" id="PTHR23091:SF4">
    <property type="entry name" value="N-TERMINAL AMINO-ACID N(ALPHA)-ACETYLTRANSFERASE NATA"/>
    <property type="match status" value="1"/>
</dbReference>
<evidence type="ECO:0000256" key="15">
    <source>
        <dbReference type="ARBA" id="ARBA00076912"/>
    </source>
</evidence>
<feature type="domain" description="N-acetyltransferase" evidence="17">
    <location>
        <begin position="3"/>
        <end position="157"/>
    </location>
</feature>
<dbReference type="GO" id="GO:0120518">
    <property type="term" value="F:protein N-terminal-methionine acetyltransferase activity"/>
    <property type="evidence" value="ECO:0007669"/>
    <property type="project" value="UniProtKB-EC"/>
</dbReference>
<evidence type="ECO:0000313" key="18">
    <source>
        <dbReference type="EMBL" id="HGM46959.1"/>
    </source>
</evidence>
<evidence type="ECO:0000256" key="13">
    <source>
        <dbReference type="ARBA" id="ARBA00051494"/>
    </source>
</evidence>
<comment type="subunit">
    <text evidence="1">Homodimer.</text>
</comment>
<comment type="catalytic activity">
    <reaction evidence="11">
        <text>N-terminal L-alanyl-[protein] + acetyl-CoA = N-terminal N(alpha)-acetyl-L-alanyl-[protein] + CoA + H(+)</text>
        <dbReference type="Rhea" id="RHEA:50500"/>
        <dbReference type="Rhea" id="RHEA-COMP:12701"/>
        <dbReference type="Rhea" id="RHEA-COMP:12702"/>
        <dbReference type="ChEBI" id="CHEBI:15378"/>
        <dbReference type="ChEBI" id="CHEBI:57287"/>
        <dbReference type="ChEBI" id="CHEBI:57288"/>
        <dbReference type="ChEBI" id="CHEBI:64718"/>
        <dbReference type="ChEBI" id="CHEBI:83683"/>
        <dbReference type="EC" id="2.3.1.255"/>
    </reaction>
</comment>
<comment type="catalytic activity">
    <reaction evidence="12">
        <text>N-terminal L-methionyl-L-leucyl-[protein] + acetyl-CoA = N-terminal N(alpha)-acetyl-L-methionyl-L-leucyl-[protein] + CoA + H(+)</text>
        <dbReference type="Rhea" id="RHEA:50520"/>
        <dbReference type="Rhea" id="RHEA-COMP:12711"/>
        <dbReference type="Rhea" id="RHEA-COMP:12712"/>
        <dbReference type="ChEBI" id="CHEBI:15378"/>
        <dbReference type="ChEBI" id="CHEBI:57287"/>
        <dbReference type="ChEBI" id="CHEBI:57288"/>
        <dbReference type="ChEBI" id="CHEBI:133377"/>
        <dbReference type="ChEBI" id="CHEBI:133378"/>
        <dbReference type="EC" id="2.3.1.258"/>
    </reaction>
</comment>
<evidence type="ECO:0000256" key="16">
    <source>
        <dbReference type="ARBA" id="ARBA00080792"/>
    </source>
</evidence>
<comment type="similarity">
    <text evidence="7">Belongs to the acetyltransferase family. ARD1 subfamily.</text>
</comment>
<dbReference type="InterPro" id="IPR000182">
    <property type="entry name" value="GNAT_dom"/>
</dbReference>
<keyword evidence="5" id="KW-0862">Zinc</keyword>
<dbReference type="SUPFAM" id="SSF55729">
    <property type="entry name" value="Acyl-CoA N-acyltransferases (Nat)"/>
    <property type="match status" value="1"/>
</dbReference>
<comment type="catalytic activity">
    <reaction evidence="13">
        <text>N-terminal L-methionyl-L-glutamyl-[protein] + acetyl-CoA = N-terminal N(alpha)-acetyl-L-methionyl-L-glutamyl-[protein] + CoA + H(+)</text>
        <dbReference type="Rhea" id="RHEA:50488"/>
        <dbReference type="Rhea" id="RHEA-COMP:12696"/>
        <dbReference type="Rhea" id="RHEA-COMP:12697"/>
        <dbReference type="ChEBI" id="CHEBI:15378"/>
        <dbReference type="ChEBI" id="CHEBI:57287"/>
        <dbReference type="ChEBI" id="CHEBI:57288"/>
        <dbReference type="ChEBI" id="CHEBI:133359"/>
        <dbReference type="ChEBI" id="CHEBI:133360"/>
    </reaction>
</comment>
<proteinExistence type="inferred from homology"/>
<protein>
    <recommendedName>
        <fullName evidence="14">N-alpha-acetyltransferase</fullName>
        <ecNumber evidence="8">2.3.1.255</ecNumber>
        <ecNumber evidence="9">2.3.1.258</ecNumber>
    </recommendedName>
    <alternativeName>
        <fullName evidence="16">Amino-terminal acetyltransferase</fullName>
    </alternativeName>
    <alternativeName>
        <fullName evidence="15">N-terminal acetyltransferase</fullName>
    </alternativeName>
</protein>
<evidence type="ECO:0000256" key="5">
    <source>
        <dbReference type="ARBA" id="ARBA00022833"/>
    </source>
</evidence>
<reference evidence="18" key="1">
    <citation type="journal article" date="2020" name="mSystems">
        <title>Genome- and Community-Level Interaction Insights into Carbon Utilization and Element Cycling Functions of Hydrothermarchaeota in Hydrothermal Sediment.</title>
        <authorList>
            <person name="Zhou Z."/>
            <person name="Liu Y."/>
            <person name="Xu W."/>
            <person name="Pan J."/>
            <person name="Luo Z.H."/>
            <person name="Li M."/>
        </authorList>
    </citation>
    <scope>NUCLEOTIDE SEQUENCE</scope>
    <source>
        <strain evidence="18">SpSt-649</strain>
    </source>
</reference>
<evidence type="ECO:0000256" key="2">
    <source>
        <dbReference type="ARBA" id="ARBA00022490"/>
    </source>
</evidence>
<dbReference type="InterPro" id="IPR045047">
    <property type="entry name" value="Ard1-like"/>
</dbReference>
<dbReference type="PANTHER" id="PTHR23091">
    <property type="entry name" value="N-TERMINAL ACETYLTRANSFERASE"/>
    <property type="match status" value="1"/>
</dbReference>
<dbReference type="Gene3D" id="3.40.630.30">
    <property type="match status" value="1"/>
</dbReference>
<keyword evidence="2" id="KW-0963">Cytoplasm</keyword>
<accession>A0A7C4H0Z3</accession>
<evidence type="ECO:0000256" key="3">
    <source>
        <dbReference type="ARBA" id="ARBA00022679"/>
    </source>
</evidence>
<evidence type="ECO:0000256" key="8">
    <source>
        <dbReference type="ARBA" id="ARBA00026110"/>
    </source>
</evidence>
<evidence type="ECO:0000259" key="17">
    <source>
        <dbReference type="PROSITE" id="PS51186"/>
    </source>
</evidence>
<dbReference type="PROSITE" id="PS51186">
    <property type="entry name" value="GNAT"/>
    <property type="match status" value="1"/>
</dbReference>
<comment type="caution">
    <text evidence="18">The sequence shown here is derived from an EMBL/GenBank/DDBJ whole genome shotgun (WGS) entry which is preliminary data.</text>
</comment>
<evidence type="ECO:0000256" key="6">
    <source>
        <dbReference type="ARBA" id="ARBA00023315"/>
    </source>
</evidence>
<dbReference type="Pfam" id="PF00583">
    <property type="entry name" value="Acetyltransf_1"/>
    <property type="match status" value="1"/>
</dbReference>
<evidence type="ECO:0000256" key="12">
    <source>
        <dbReference type="ARBA" id="ARBA00049103"/>
    </source>
</evidence>
<name>A0A7C4H0Z3_THEPE</name>
<evidence type="ECO:0000256" key="11">
    <source>
        <dbReference type="ARBA" id="ARBA00048236"/>
    </source>
</evidence>
<dbReference type="EC" id="2.3.1.258" evidence="9"/>
<dbReference type="GO" id="GO:0031415">
    <property type="term" value="C:NatA complex"/>
    <property type="evidence" value="ECO:0007669"/>
    <property type="project" value="InterPro"/>
</dbReference>
<dbReference type="EMBL" id="DTBQ01000118">
    <property type="protein sequence ID" value="HGM46959.1"/>
    <property type="molecule type" value="Genomic_DNA"/>
</dbReference>
<keyword evidence="6" id="KW-0012">Acyltransferase</keyword>
<keyword evidence="4" id="KW-0479">Metal-binding</keyword>
<dbReference type="EC" id="2.3.1.255" evidence="8"/>
<evidence type="ECO:0000256" key="7">
    <source>
        <dbReference type="ARBA" id="ARBA00025786"/>
    </source>
</evidence>
<evidence type="ECO:0000256" key="4">
    <source>
        <dbReference type="ARBA" id="ARBA00022723"/>
    </source>
</evidence>
<dbReference type="InterPro" id="IPR016181">
    <property type="entry name" value="Acyl_CoA_acyltransferase"/>
</dbReference>
<organism evidence="18">
    <name type="scientific">Thermofilum pendens</name>
    <dbReference type="NCBI Taxonomy" id="2269"/>
    <lineage>
        <taxon>Archaea</taxon>
        <taxon>Thermoproteota</taxon>
        <taxon>Thermoprotei</taxon>
        <taxon>Thermofilales</taxon>
        <taxon>Thermofilaceae</taxon>
        <taxon>Thermofilum</taxon>
    </lineage>
</organism>
<evidence type="ECO:0000256" key="1">
    <source>
        <dbReference type="ARBA" id="ARBA00011738"/>
    </source>
</evidence>
<dbReference type="InterPro" id="IPR006464">
    <property type="entry name" value="AcTrfase_RimI/Ard1"/>
</dbReference>
<evidence type="ECO:0000256" key="9">
    <source>
        <dbReference type="ARBA" id="ARBA00039121"/>
    </source>
</evidence>
<dbReference type="GO" id="GO:0046872">
    <property type="term" value="F:metal ion binding"/>
    <property type="evidence" value="ECO:0007669"/>
    <property type="project" value="UniProtKB-KW"/>
</dbReference>
<gene>
    <name evidence="18" type="primary">rimI</name>
    <name evidence="18" type="ORF">ENU21_04325</name>
</gene>
<dbReference type="FunFam" id="3.40.630.30:FF:000200">
    <property type="entry name" value="N-alpha-acetyltransferase"/>
    <property type="match status" value="1"/>
</dbReference>
<dbReference type="NCBIfam" id="TIGR01575">
    <property type="entry name" value="rimI"/>
    <property type="match status" value="1"/>
</dbReference>